<name>A0ABX6KG39_9BACL</name>
<keyword evidence="2" id="KW-1185">Reference proteome</keyword>
<dbReference type="EMBL" id="CP050965">
    <property type="protein sequence ID" value="QIX87249.1"/>
    <property type="molecule type" value="Genomic_DNA"/>
</dbReference>
<dbReference type="RefSeq" id="WP_172497778.1">
    <property type="nucleotide sequence ID" value="NZ_CP050965.1"/>
</dbReference>
<organism evidence="1 2">
    <name type="scientific">Gemella haemolysans</name>
    <dbReference type="NCBI Taxonomy" id="1379"/>
    <lineage>
        <taxon>Bacteria</taxon>
        <taxon>Bacillati</taxon>
        <taxon>Bacillota</taxon>
        <taxon>Bacilli</taxon>
        <taxon>Bacillales</taxon>
        <taxon>Gemellaceae</taxon>
        <taxon>Gemella</taxon>
    </lineage>
</organism>
<evidence type="ECO:0000313" key="2">
    <source>
        <dbReference type="Proteomes" id="UP000501205"/>
    </source>
</evidence>
<proteinExistence type="predicted"/>
<dbReference type="Proteomes" id="UP000501205">
    <property type="component" value="Chromosome"/>
</dbReference>
<protein>
    <submittedName>
        <fullName evidence="1">Uncharacterized protein</fullName>
    </submittedName>
</protein>
<reference evidence="1 2" key="1">
    <citation type="submission" date="2019-11" db="EMBL/GenBank/DDBJ databases">
        <title>FDA dAtabase for Regulatory Grade micrObial Sequences (FDA-ARGOS): Supporting development and validation of Infectious Disease Dx tests.</title>
        <authorList>
            <person name="Damon A."/>
            <person name="Tallon L."/>
            <person name="Sadzewicz L."/>
            <person name="Vavikolanu K."/>
            <person name="Mehta A."/>
            <person name="Aluvathingal J."/>
            <person name="Nadendla S."/>
            <person name="Myers T."/>
            <person name="Yan Y."/>
            <person name="Sichtig H."/>
        </authorList>
    </citation>
    <scope>NUCLEOTIDE SEQUENCE [LARGE SCALE GENOMIC DNA]</scope>
    <source>
        <strain evidence="1 2">FDAARGOS_740</strain>
    </source>
</reference>
<sequence>MIGEAGKEAVVPLENTGFLQTMGRVVSSAVADVMEITTNLRRFNW</sequence>
<evidence type="ECO:0000313" key="1">
    <source>
        <dbReference type="EMBL" id="QIX87249.1"/>
    </source>
</evidence>
<accession>A0ABX6KG39</accession>
<gene>
    <name evidence="1" type="ORF">FOC48_00020</name>
</gene>